<dbReference type="GO" id="GO:0004402">
    <property type="term" value="F:histone acetyltransferase activity"/>
    <property type="evidence" value="ECO:0007669"/>
    <property type="project" value="InterPro"/>
</dbReference>
<reference evidence="8" key="1">
    <citation type="submission" date="2013-09" db="EMBL/GenBank/DDBJ databases">
        <title>The Genome Sequence of Anopheles maculatus species B.</title>
        <authorList>
            <consortium name="The Broad Institute Genomics Platform"/>
            <person name="Neafsey D.E."/>
            <person name="Besansky N."/>
            <person name="Howell P."/>
            <person name="Walton C."/>
            <person name="Young S.K."/>
            <person name="Zeng Q."/>
            <person name="Gargeya S."/>
            <person name="Fitzgerald M."/>
            <person name="Haas B."/>
            <person name="Abouelleil A."/>
            <person name="Allen A.W."/>
            <person name="Alvarado L."/>
            <person name="Arachchi H.M."/>
            <person name="Berlin A.M."/>
            <person name="Chapman S.B."/>
            <person name="Gainer-Dewar J."/>
            <person name="Goldberg J."/>
            <person name="Griggs A."/>
            <person name="Gujja S."/>
            <person name="Hansen M."/>
            <person name="Howarth C."/>
            <person name="Imamovic A."/>
            <person name="Ireland A."/>
            <person name="Larimer J."/>
            <person name="McCowan C."/>
            <person name="Murphy C."/>
            <person name="Pearson M."/>
            <person name="Poon T.W."/>
            <person name="Priest M."/>
            <person name="Roberts A."/>
            <person name="Saif S."/>
            <person name="Shea T."/>
            <person name="Sisk P."/>
            <person name="Sykes S."/>
            <person name="Wortman J."/>
            <person name="Nusbaum C."/>
            <person name="Birren B."/>
        </authorList>
    </citation>
    <scope>NUCLEOTIDE SEQUENCE [LARGE SCALE GENOMIC DNA]</scope>
    <source>
        <strain evidence="8">maculatus3</strain>
    </source>
</reference>
<dbReference type="InterPro" id="IPR037073">
    <property type="entry name" value="Nuc_rcpt_coact_CREBbp_sf"/>
</dbReference>
<dbReference type="SUPFAM" id="SSF69125">
    <property type="entry name" value="Nuclear receptor coactivator interlocking domain"/>
    <property type="match status" value="1"/>
</dbReference>
<dbReference type="GO" id="GO:0005634">
    <property type="term" value="C:nucleus"/>
    <property type="evidence" value="ECO:0007669"/>
    <property type="project" value="InterPro"/>
</dbReference>
<keyword evidence="3" id="KW-0804">Transcription</keyword>
<evidence type="ECO:0000256" key="5">
    <source>
        <dbReference type="SAM" id="MobiDB-lite"/>
    </source>
</evidence>
<dbReference type="InterPro" id="IPR014744">
    <property type="entry name" value="Nuc_rcpt_coact_CREBbp"/>
</dbReference>
<dbReference type="CDD" id="cd20910">
    <property type="entry name" value="NCBD_CREBBP-p300_like"/>
    <property type="match status" value="1"/>
</dbReference>
<accession>A0A182SEU1</accession>
<sequence length="103" mass="10863">MTGGVGGAQMMAGIRQGPIAMQGGMMGNAQQQQQQQAGGQQNQPGQTQMATQPKQAIAQLMATLKNPAAGPEQQQQLLSILKANPQLMAAFIKQRQQVGETSF</sequence>
<dbReference type="Gene3D" id="1.10.1630.10">
    <property type="entry name" value="Nuclear receptor coactivator, CREB-bp-like, interlocking domain"/>
    <property type="match status" value="1"/>
</dbReference>
<organism evidence="7 8">
    <name type="scientific">Anopheles maculatus</name>
    <dbReference type="NCBI Taxonomy" id="74869"/>
    <lineage>
        <taxon>Eukaryota</taxon>
        <taxon>Metazoa</taxon>
        <taxon>Ecdysozoa</taxon>
        <taxon>Arthropoda</taxon>
        <taxon>Hexapoda</taxon>
        <taxon>Insecta</taxon>
        <taxon>Pterygota</taxon>
        <taxon>Neoptera</taxon>
        <taxon>Endopterygota</taxon>
        <taxon>Diptera</taxon>
        <taxon>Nematocera</taxon>
        <taxon>Culicoidea</taxon>
        <taxon>Culicidae</taxon>
        <taxon>Anophelinae</taxon>
        <taxon>Anopheles</taxon>
        <taxon>Anopheles maculatus group</taxon>
    </lineage>
</organism>
<evidence type="ECO:0000256" key="2">
    <source>
        <dbReference type="ARBA" id="ARBA00023015"/>
    </source>
</evidence>
<protein>
    <recommendedName>
        <fullName evidence="6">Nuclear receptor coactivator CREB-bp-like interlocking domain-containing protein</fullName>
    </recommendedName>
</protein>
<keyword evidence="2" id="KW-0805">Transcription regulation</keyword>
<feature type="domain" description="Nuclear receptor coactivator CREB-bp-like interlocking" evidence="6">
    <location>
        <begin position="15"/>
        <end position="96"/>
    </location>
</feature>
<evidence type="ECO:0000313" key="8">
    <source>
        <dbReference type="Proteomes" id="UP000075901"/>
    </source>
</evidence>
<dbReference type="InterPro" id="IPR009110">
    <property type="entry name" value="Nuc_rcpt_coact"/>
</dbReference>
<name>A0A182SEU1_9DIPT</name>
<dbReference type="Proteomes" id="UP000075901">
    <property type="component" value="Unassembled WGS sequence"/>
</dbReference>
<evidence type="ECO:0000313" key="7">
    <source>
        <dbReference type="EnsemblMetazoa" id="AMAM005356-PA"/>
    </source>
</evidence>
<dbReference type="GO" id="GO:0000123">
    <property type="term" value="C:histone acetyltransferase complex"/>
    <property type="evidence" value="ECO:0007669"/>
    <property type="project" value="InterPro"/>
</dbReference>
<dbReference type="AlphaFoldDB" id="A0A182SEU1"/>
<feature type="region of interest" description="Disordered" evidence="5">
    <location>
        <begin position="19"/>
        <end position="54"/>
    </location>
</feature>
<keyword evidence="8" id="KW-1185">Reference proteome</keyword>
<evidence type="ECO:0000259" key="6">
    <source>
        <dbReference type="Pfam" id="PF09030"/>
    </source>
</evidence>
<evidence type="ECO:0000256" key="1">
    <source>
        <dbReference type="ARBA" id="ARBA00022737"/>
    </source>
</evidence>
<dbReference type="EnsemblMetazoa" id="AMAM005356-RA">
    <property type="protein sequence ID" value="AMAM005356-PA"/>
    <property type="gene ID" value="AMAM005356"/>
</dbReference>
<evidence type="ECO:0000256" key="4">
    <source>
        <dbReference type="ARBA" id="ARBA00023242"/>
    </source>
</evidence>
<feature type="compositionally biased region" description="Low complexity" evidence="5">
    <location>
        <begin position="20"/>
        <end position="52"/>
    </location>
</feature>
<dbReference type="VEuPathDB" id="VectorBase:AMAM005356"/>
<dbReference type="Pfam" id="PF09030">
    <property type="entry name" value="Creb_binding"/>
    <property type="match status" value="1"/>
</dbReference>
<dbReference type="GO" id="GO:0003713">
    <property type="term" value="F:transcription coactivator activity"/>
    <property type="evidence" value="ECO:0007669"/>
    <property type="project" value="InterPro"/>
</dbReference>
<proteinExistence type="predicted"/>
<keyword evidence="1" id="KW-0677">Repeat</keyword>
<evidence type="ECO:0000256" key="3">
    <source>
        <dbReference type="ARBA" id="ARBA00023163"/>
    </source>
</evidence>
<reference evidence="7" key="2">
    <citation type="submission" date="2020-05" db="UniProtKB">
        <authorList>
            <consortium name="EnsemblMetazoa"/>
        </authorList>
    </citation>
    <scope>IDENTIFICATION</scope>
    <source>
        <strain evidence="7">maculatus3</strain>
    </source>
</reference>
<keyword evidence="4" id="KW-0539">Nucleus</keyword>